<reference evidence="2 3" key="1">
    <citation type="submission" date="2019-12" db="EMBL/GenBank/DDBJ databases">
        <title>Novel species isolated from a subtropical stream in China.</title>
        <authorList>
            <person name="Lu H."/>
        </authorList>
    </citation>
    <scope>NUCLEOTIDE SEQUENCE [LARGE SCALE GENOMIC DNA]</scope>
    <source>
        <strain evidence="2 3">FT55W</strain>
    </source>
</reference>
<dbReference type="PANTHER" id="PTHR43737:SF1">
    <property type="entry name" value="DUF1501 DOMAIN-CONTAINING PROTEIN"/>
    <property type="match status" value="1"/>
</dbReference>
<gene>
    <name evidence="2" type="ORF">GTP45_11935</name>
</gene>
<evidence type="ECO:0000313" key="3">
    <source>
        <dbReference type="Proteomes" id="UP000450012"/>
    </source>
</evidence>
<comment type="caution">
    <text evidence="2">The sequence shown here is derived from an EMBL/GenBank/DDBJ whole genome shotgun (WGS) entry which is preliminary data.</text>
</comment>
<keyword evidence="1" id="KW-0732">Signal</keyword>
<dbReference type="PANTHER" id="PTHR43737">
    <property type="entry name" value="BLL7424 PROTEIN"/>
    <property type="match status" value="1"/>
</dbReference>
<keyword evidence="3" id="KW-1185">Reference proteome</keyword>
<organism evidence="2 3">
    <name type="scientific">Duganella rivi</name>
    <dbReference type="NCBI Taxonomy" id="2666083"/>
    <lineage>
        <taxon>Bacteria</taxon>
        <taxon>Pseudomonadati</taxon>
        <taxon>Pseudomonadota</taxon>
        <taxon>Betaproteobacteria</taxon>
        <taxon>Burkholderiales</taxon>
        <taxon>Oxalobacteraceae</taxon>
        <taxon>Telluria group</taxon>
        <taxon>Duganella</taxon>
    </lineage>
</organism>
<dbReference type="RefSeq" id="WP_161014063.1">
    <property type="nucleotide sequence ID" value="NZ_WWCK01000003.1"/>
</dbReference>
<evidence type="ECO:0000256" key="1">
    <source>
        <dbReference type="SAM" id="SignalP"/>
    </source>
</evidence>
<accession>A0A7X4KC27</accession>
<evidence type="ECO:0000313" key="2">
    <source>
        <dbReference type="EMBL" id="MYM67537.1"/>
    </source>
</evidence>
<protein>
    <submittedName>
        <fullName evidence="2">DUF1800 family protein</fullName>
    </submittedName>
</protein>
<dbReference type="InterPro" id="IPR014917">
    <property type="entry name" value="DUF1800"/>
</dbReference>
<dbReference type="AlphaFoldDB" id="A0A7X4KC27"/>
<dbReference type="PROSITE" id="PS51257">
    <property type="entry name" value="PROKAR_LIPOPROTEIN"/>
    <property type="match status" value="1"/>
</dbReference>
<name>A0A7X4KC27_9BURK</name>
<dbReference type="Pfam" id="PF08811">
    <property type="entry name" value="DUF1800"/>
    <property type="match status" value="1"/>
</dbReference>
<proteinExistence type="predicted"/>
<dbReference type="Proteomes" id="UP000450012">
    <property type="component" value="Unassembled WGS sequence"/>
</dbReference>
<feature type="signal peptide" evidence="1">
    <location>
        <begin position="1"/>
        <end position="19"/>
    </location>
</feature>
<dbReference type="EMBL" id="WWCK01000003">
    <property type="protein sequence ID" value="MYM67537.1"/>
    <property type="molecule type" value="Genomic_DNA"/>
</dbReference>
<sequence length="582" mass="63242">MKLGNLRLPLAAIWLLGLAACGGGNQDTTAPDAAPSSMTAARVVMGGTTATATTNVAITPAQASRFLAQATFGPTEKSIAEAAAMGQDAWITAQFAKPRTSHLASMNSLAGVVGGEANLTQNNFLESFWKQAVTGDDQLRQRVTFALSQIFVVSSQHDSLWKYPRGIANYYDLLSKNAFGNFRDLLQDVATNPMMGIYLSHLGSRKESATRMPDENFAREIMQLMSIGLYEQYQDGTLKLANGKPIETYSHDDVMGLAKVFTGFSWGGADKSDARFYSQIKDSTREILPMQGYPAFHSTAEKRFLGRTIPAGGTPEADLKIALDTIFANRNVGPFIARRLIERLVTSNPSPAYVARVGLTFNDNGQGVRGDMKAVIRAVLMAPEARWGGVPGLTAPPKVREPVIRVANWMRAFNVTSKSGRFLMFNTDNPVVYLAQTPMSSPSVFNFYRPGYIPPNSELAAQNMSAPELQIAHETTVIAYLNFMRYVVAWGTGGSNGVNDIMPNYTAEKALAYQPEALVDRVKLLVMNGNMSASLRSQILSGLKSIAEPNPNNASDVTAFRDSRVALAIFLAMASPEYIVQK</sequence>
<feature type="chain" id="PRO_5031379387" evidence="1">
    <location>
        <begin position="20"/>
        <end position="582"/>
    </location>
</feature>